<dbReference type="EMBL" id="PGOL01002685">
    <property type="protein sequence ID" value="PKI45891.1"/>
    <property type="molecule type" value="Genomic_DNA"/>
</dbReference>
<organism evidence="2 3">
    <name type="scientific">Punica granatum</name>
    <name type="common">Pomegranate</name>
    <dbReference type="NCBI Taxonomy" id="22663"/>
    <lineage>
        <taxon>Eukaryota</taxon>
        <taxon>Viridiplantae</taxon>
        <taxon>Streptophyta</taxon>
        <taxon>Embryophyta</taxon>
        <taxon>Tracheophyta</taxon>
        <taxon>Spermatophyta</taxon>
        <taxon>Magnoliopsida</taxon>
        <taxon>eudicotyledons</taxon>
        <taxon>Gunneridae</taxon>
        <taxon>Pentapetalae</taxon>
        <taxon>rosids</taxon>
        <taxon>malvids</taxon>
        <taxon>Myrtales</taxon>
        <taxon>Lythraceae</taxon>
        <taxon>Punica</taxon>
    </lineage>
</organism>
<protein>
    <submittedName>
        <fullName evidence="2">Uncharacterized protein</fullName>
    </submittedName>
</protein>
<feature type="compositionally biased region" description="Basic residues" evidence="1">
    <location>
        <begin position="153"/>
        <end position="166"/>
    </location>
</feature>
<evidence type="ECO:0000313" key="3">
    <source>
        <dbReference type="Proteomes" id="UP000233551"/>
    </source>
</evidence>
<evidence type="ECO:0000313" key="2">
    <source>
        <dbReference type="EMBL" id="PKI45891.1"/>
    </source>
</evidence>
<feature type="compositionally biased region" description="Basic residues" evidence="1">
    <location>
        <begin position="85"/>
        <end position="97"/>
    </location>
</feature>
<proteinExistence type="predicted"/>
<feature type="region of interest" description="Disordered" evidence="1">
    <location>
        <begin position="77"/>
        <end position="219"/>
    </location>
</feature>
<feature type="compositionally biased region" description="Polar residues" evidence="1">
    <location>
        <begin position="184"/>
        <end position="193"/>
    </location>
</feature>
<accession>A0A2I0IPG8</accession>
<name>A0A2I0IPG8_PUNGR</name>
<dbReference type="Proteomes" id="UP000233551">
    <property type="component" value="Unassembled WGS sequence"/>
</dbReference>
<keyword evidence="3" id="KW-1185">Reference proteome</keyword>
<reference evidence="2 3" key="1">
    <citation type="submission" date="2017-11" db="EMBL/GenBank/DDBJ databases">
        <title>De-novo sequencing of pomegranate (Punica granatum L.) genome.</title>
        <authorList>
            <person name="Akparov Z."/>
            <person name="Amiraslanov A."/>
            <person name="Hajiyeva S."/>
            <person name="Abbasov M."/>
            <person name="Kaur K."/>
            <person name="Hamwieh A."/>
            <person name="Solovyev V."/>
            <person name="Salamov A."/>
            <person name="Braich B."/>
            <person name="Kosarev P."/>
            <person name="Mahmoud A."/>
            <person name="Hajiyev E."/>
            <person name="Babayeva S."/>
            <person name="Izzatullayeva V."/>
            <person name="Mammadov A."/>
            <person name="Mammadov A."/>
            <person name="Sharifova S."/>
            <person name="Ojaghi J."/>
            <person name="Eynullazada K."/>
            <person name="Bayramov B."/>
            <person name="Abdulazimova A."/>
            <person name="Shahmuradov I."/>
        </authorList>
    </citation>
    <scope>NUCLEOTIDE SEQUENCE [LARGE SCALE GENOMIC DNA]</scope>
    <source>
        <strain evidence="3">cv. AG2017</strain>
        <tissue evidence="2">Leaf</tissue>
    </source>
</reference>
<gene>
    <name evidence="2" type="ORF">CRG98_033690</name>
</gene>
<feature type="compositionally biased region" description="Gly residues" evidence="1">
    <location>
        <begin position="210"/>
        <end position="219"/>
    </location>
</feature>
<evidence type="ECO:0000256" key="1">
    <source>
        <dbReference type="SAM" id="MobiDB-lite"/>
    </source>
</evidence>
<sequence>MHVGVNAVASDFGCLLGGQLSGPVSAQVRPINSDYMTNRVYFDAPNLHITCKVVYINHQSCIAGVVNVKKKIESEGVVEASNRPPRPRPLHRGRRYPQRTPATSVEGSGSGSPIGGPNPVSTEDSESESPVNSGLGPPIGDPNPFTEVVGTHAGRRRPQWRGRGRRLVAPTSNQRRTPDRGPQSIRSWGHQSATPTPPLRLPTSSVGTNDLGGGVRVVD</sequence>
<dbReference type="AlphaFoldDB" id="A0A2I0IPG8"/>
<comment type="caution">
    <text evidence="2">The sequence shown here is derived from an EMBL/GenBank/DDBJ whole genome shotgun (WGS) entry which is preliminary data.</text>
</comment>